<name>A0A6A3AHY3_HIBSY</name>
<proteinExistence type="predicted"/>
<sequence>MGSDPSRFIIFMVFSSLLSLIVCGDGGGSRSYDPKALDALFRYYANQTLNDHRRTGILRRVSLPSNFSGMEVSVNRLRSGSLWGRGVDSKYVKIPPSVRTLPYVKRLAIVYDNLGNWSSEYYQVPGYSFVSPVVGFKLYDNTDLTTLTDRNLTLIVTGKPISIRFPYLETKEKNVTGLKCVGFGKNGSVEFKNMTKRNVCVTEKAGHFCVAIPTPKPKPEEKGRVWKWWVIGFAIGVVGLAVLVSVGVVTLKWWRERKIKDMEEESDSSVALDTFWVRGGHKMPFASMIRTQAAIEHDYVP</sequence>
<feature type="transmembrane region" description="Helical" evidence="1">
    <location>
        <begin position="226"/>
        <end position="251"/>
    </location>
</feature>
<organism evidence="3 4">
    <name type="scientific">Hibiscus syriacus</name>
    <name type="common">Rose of Sharon</name>
    <dbReference type="NCBI Taxonomy" id="106335"/>
    <lineage>
        <taxon>Eukaryota</taxon>
        <taxon>Viridiplantae</taxon>
        <taxon>Streptophyta</taxon>
        <taxon>Embryophyta</taxon>
        <taxon>Tracheophyta</taxon>
        <taxon>Spermatophyta</taxon>
        <taxon>Magnoliopsida</taxon>
        <taxon>eudicotyledons</taxon>
        <taxon>Gunneridae</taxon>
        <taxon>Pentapetalae</taxon>
        <taxon>rosids</taxon>
        <taxon>malvids</taxon>
        <taxon>Malvales</taxon>
        <taxon>Malvaceae</taxon>
        <taxon>Malvoideae</taxon>
        <taxon>Hibiscus</taxon>
    </lineage>
</organism>
<dbReference type="InterPro" id="IPR010605">
    <property type="entry name" value="DUF1191"/>
</dbReference>
<dbReference type="PANTHER" id="PTHR33512">
    <property type="entry name" value="PROTEIN, PUTATIVE (DUF1191)-RELATED"/>
    <property type="match status" value="1"/>
</dbReference>
<dbReference type="GO" id="GO:0016020">
    <property type="term" value="C:membrane"/>
    <property type="evidence" value="ECO:0007669"/>
    <property type="project" value="TreeGrafter"/>
</dbReference>
<protein>
    <submittedName>
        <fullName evidence="3">GDSL esterase/lipase</fullName>
    </submittedName>
</protein>
<evidence type="ECO:0000256" key="1">
    <source>
        <dbReference type="SAM" id="Phobius"/>
    </source>
</evidence>
<dbReference type="EMBL" id="VEPZ02000998">
    <property type="protein sequence ID" value="KAE8703658.1"/>
    <property type="molecule type" value="Genomic_DNA"/>
</dbReference>
<dbReference type="PANTHER" id="PTHR33512:SF7">
    <property type="entry name" value="LEGUME LECTIN DOMAIN-CONTAINING PROTEIN"/>
    <property type="match status" value="1"/>
</dbReference>
<dbReference type="AlphaFoldDB" id="A0A6A3AHY3"/>
<feature type="signal peptide" evidence="2">
    <location>
        <begin position="1"/>
        <end position="24"/>
    </location>
</feature>
<keyword evidence="2" id="KW-0732">Signal</keyword>
<keyword evidence="4" id="KW-1185">Reference proteome</keyword>
<reference evidence="3" key="1">
    <citation type="submission" date="2019-09" db="EMBL/GenBank/DDBJ databases">
        <title>Draft genome information of white flower Hibiscus syriacus.</title>
        <authorList>
            <person name="Kim Y.-M."/>
        </authorList>
    </citation>
    <scope>NUCLEOTIDE SEQUENCE [LARGE SCALE GENOMIC DNA]</scope>
    <source>
        <strain evidence="3">YM2019G1</strain>
    </source>
</reference>
<keyword evidence="1" id="KW-0472">Membrane</keyword>
<evidence type="ECO:0000256" key="2">
    <source>
        <dbReference type="SAM" id="SignalP"/>
    </source>
</evidence>
<dbReference type="Proteomes" id="UP000436088">
    <property type="component" value="Unassembled WGS sequence"/>
</dbReference>
<evidence type="ECO:0000313" key="4">
    <source>
        <dbReference type="Proteomes" id="UP000436088"/>
    </source>
</evidence>
<keyword evidence="1" id="KW-0812">Transmembrane</keyword>
<keyword evidence="1" id="KW-1133">Transmembrane helix</keyword>
<dbReference type="Pfam" id="PF06697">
    <property type="entry name" value="DUF1191"/>
    <property type="match status" value="1"/>
</dbReference>
<feature type="chain" id="PRO_5025372916" evidence="2">
    <location>
        <begin position="25"/>
        <end position="301"/>
    </location>
</feature>
<dbReference type="OrthoDB" id="768690at2759"/>
<accession>A0A6A3AHY3</accession>
<comment type="caution">
    <text evidence="3">The sequence shown here is derived from an EMBL/GenBank/DDBJ whole genome shotgun (WGS) entry which is preliminary data.</text>
</comment>
<gene>
    <name evidence="3" type="ORF">F3Y22_tig00110467pilonHSYRG00217</name>
</gene>
<evidence type="ECO:0000313" key="3">
    <source>
        <dbReference type="EMBL" id="KAE8703658.1"/>
    </source>
</evidence>